<evidence type="ECO:0000313" key="4">
    <source>
        <dbReference type="Proteomes" id="UP000235371"/>
    </source>
</evidence>
<dbReference type="STRING" id="1095630.A0A2J6T7L5"/>
<evidence type="ECO:0000313" key="3">
    <source>
        <dbReference type="EMBL" id="PMD59007.1"/>
    </source>
</evidence>
<reference evidence="3 4" key="1">
    <citation type="submission" date="2016-04" db="EMBL/GenBank/DDBJ databases">
        <title>A degradative enzymes factory behind the ericoid mycorrhizal symbiosis.</title>
        <authorList>
            <consortium name="DOE Joint Genome Institute"/>
            <person name="Martino E."/>
            <person name="Morin E."/>
            <person name="Grelet G."/>
            <person name="Kuo A."/>
            <person name="Kohler A."/>
            <person name="Daghino S."/>
            <person name="Barry K."/>
            <person name="Choi C."/>
            <person name="Cichocki N."/>
            <person name="Clum A."/>
            <person name="Copeland A."/>
            <person name="Hainaut M."/>
            <person name="Haridas S."/>
            <person name="Labutti K."/>
            <person name="Lindquist E."/>
            <person name="Lipzen A."/>
            <person name="Khouja H.-R."/>
            <person name="Murat C."/>
            <person name="Ohm R."/>
            <person name="Olson A."/>
            <person name="Spatafora J."/>
            <person name="Veneault-Fourrey C."/>
            <person name="Henrissat B."/>
            <person name="Grigoriev I."/>
            <person name="Martin F."/>
            <person name="Perotto S."/>
        </authorList>
    </citation>
    <scope>NUCLEOTIDE SEQUENCE [LARGE SCALE GENOMIC DNA]</scope>
    <source>
        <strain evidence="3 4">E</strain>
    </source>
</reference>
<feature type="region of interest" description="Disordered" evidence="1">
    <location>
        <begin position="27"/>
        <end position="69"/>
    </location>
</feature>
<feature type="compositionally biased region" description="Basic residues" evidence="1">
    <location>
        <begin position="160"/>
        <end position="169"/>
    </location>
</feature>
<dbReference type="InterPro" id="IPR039432">
    <property type="entry name" value="SRP9_dom"/>
</dbReference>
<dbReference type="OrthoDB" id="5419752at2759"/>
<proteinExistence type="predicted"/>
<accession>A0A2J6T7L5</accession>
<name>A0A2J6T7L5_9HELO</name>
<dbReference type="Pfam" id="PF05486">
    <property type="entry name" value="SRP9-21"/>
    <property type="match status" value="1"/>
</dbReference>
<sequence length="169" mass="17427">MPYLETAQQWLTQSTLLLQARPATTRITSKYTISPPASSKASKPRKSKPAKETTEPATHAPAPDAPRATLTLKTYDPASGATLKYSTNKAAEVSRLIQILGRLARPMCALPEVKDDVPVLGAGVGGEGEGSGVRTPTVESVPALAGGGKPGQQAQGGGGGKKKGKKGKK</sequence>
<dbReference type="GO" id="GO:0005786">
    <property type="term" value="C:signal recognition particle, endoplasmic reticulum targeting"/>
    <property type="evidence" value="ECO:0007669"/>
    <property type="project" value="TreeGrafter"/>
</dbReference>
<dbReference type="RefSeq" id="XP_024735911.1">
    <property type="nucleotide sequence ID" value="XM_024874992.1"/>
</dbReference>
<feature type="region of interest" description="Disordered" evidence="1">
    <location>
        <begin position="123"/>
        <end position="169"/>
    </location>
</feature>
<dbReference type="Proteomes" id="UP000235371">
    <property type="component" value="Unassembled WGS sequence"/>
</dbReference>
<evidence type="ECO:0000259" key="2">
    <source>
        <dbReference type="Pfam" id="PF05486"/>
    </source>
</evidence>
<dbReference type="PANTHER" id="PTHR12834:SF12">
    <property type="entry name" value="SIGNAL RECOGNITION PARTICLE 9 KDA PROTEIN"/>
    <property type="match status" value="1"/>
</dbReference>
<gene>
    <name evidence="3" type="ORF">K444DRAFT_531537</name>
</gene>
<feature type="compositionally biased region" description="Gly residues" evidence="1">
    <location>
        <begin position="145"/>
        <end position="159"/>
    </location>
</feature>
<dbReference type="PANTHER" id="PTHR12834">
    <property type="entry name" value="SIGNAL RECOGNITION PARTICLE 9 KDA PROTEIN"/>
    <property type="match status" value="1"/>
</dbReference>
<evidence type="ECO:0000256" key="1">
    <source>
        <dbReference type="SAM" id="MobiDB-lite"/>
    </source>
</evidence>
<dbReference type="AlphaFoldDB" id="A0A2J6T7L5"/>
<feature type="domain" description="SRP9" evidence="2">
    <location>
        <begin position="5"/>
        <end position="107"/>
    </location>
</feature>
<dbReference type="GeneID" id="36583072"/>
<protein>
    <recommendedName>
        <fullName evidence="2">SRP9 domain-containing protein</fullName>
    </recommendedName>
</protein>
<keyword evidence="4" id="KW-1185">Reference proteome</keyword>
<dbReference type="InterPro" id="IPR039914">
    <property type="entry name" value="SRP9-like"/>
</dbReference>
<dbReference type="EMBL" id="KZ613817">
    <property type="protein sequence ID" value="PMD59007.1"/>
    <property type="molecule type" value="Genomic_DNA"/>
</dbReference>
<dbReference type="InParanoid" id="A0A2J6T7L5"/>
<organism evidence="3 4">
    <name type="scientific">Hyaloscypha bicolor E</name>
    <dbReference type="NCBI Taxonomy" id="1095630"/>
    <lineage>
        <taxon>Eukaryota</taxon>
        <taxon>Fungi</taxon>
        <taxon>Dikarya</taxon>
        <taxon>Ascomycota</taxon>
        <taxon>Pezizomycotina</taxon>
        <taxon>Leotiomycetes</taxon>
        <taxon>Helotiales</taxon>
        <taxon>Hyaloscyphaceae</taxon>
        <taxon>Hyaloscypha</taxon>
        <taxon>Hyaloscypha bicolor</taxon>
    </lineage>
</organism>
<dbReference type="GO" id="GO:0006614">
    <property type="term" value="P:SRP-dependent cotranslational protein targeting to membrane"/>
    <property type="evidence" value="ECO:0007669"/>
    <property type="project" value="InterPro"/>
</dbReference>